<dbReference type="SUPFAM" id="SSF51120">
    <property type="entry name" value="beta-Roll"/>
    <property type="match status" value="1"/>
</dbReference>
<dbReference type="RefSeq" id="WP_106743230.1">
    <property type="nucleotide sequence ID" value="NZ_PXYY01000145.1"/>
</dbReference>
<organism evidence="1 2">
    <name type="scientific">Neisseria iguanae</name>
    <dbReference type="NCBI Taxonomy" id="90242"/>
    <lineage>
        <taxon>Bacteria</taxon>
        <taxon>Pseudomonadati</taxon>
        <taxon>Pseudomonadota</taxon>
        <taxon>Betaproteobacteria</taxon>
        <taxon>Neisseriales</taxon>
        <taxon>Neisseriaceae</taxon>
        <taxon>Neisseria</taxon>
    </lineage>
</organism>
<dbReference type="Gene3D" id="2.150.10.10">
    <property type="entry name" value="Serralysin-like metalloprotease, C-terminal"/>
    <property type="match status" value="1"/>
</dbReference>
<comment type="caution">
    <text evidence="1">The sequence shown here is derived from an EMBL/GenBank/DDBJ whole genome shotgun (WGS) entry which is preliminary data.</text>
</comment>
<sequence length="246" mass="25944">MYDESAIGLSHYSGGKAELGLSVTGGNIPFSKEKYIRFGSDSADTLTGDAADDRLFGSLGDDVLDGQAGFDYMEGGSIHDTYHIKGMDTVFNSDLNGSIVFSDGLKAARFMRNSAEDKSWFSVSEDGKPNHQMTAVRPEGSNVLMVKHGGDTAVIQDFFRGDSASGLGIELVTKDAPDTAASGSLILTGGYGRADKYKIFYASGNGHHFNLAGGNKDDIVFTGAADALTVAAGAGNDRIYGSYVRM</sequence>
<reference evidence="1 2" key="1">
    <citation type="submission" date="2018-03" db="EMBL/GenBank/DDBJ databases">
        <title>Neisseria weixii sp. nov., isolated from the intestinal contents of Tibetan Plateau pika (Ochotona curzoniae) in Yushu, Qinghai Province, China.</title>
        <authorList>
            <person name="Gui Z."/>
        </authorList>
    </citation>
    <scope>NUCLEOTIDE SEQUENCE [LARGE SCALE GENOMIC DNA]</scope>
    <source>
        <strain evidence="1 2">ATCC 51483</strain>
    </source>
</reference>
<evidence type="ECO:0008006" key="3">
    <source>
        <dbReference type="Google" id="ProtNLM"/>
    </source>
</evidence>
<keyword evidence="2" id="KW-1185">Reference proteome</keyword>
<accession>A0A2P7TX58</accession>
<dbReference type="InterPro" id="IPR001343">
    <property type="entry name" value="Hemolysn_Ca-bd"/>
</dbReference>
<dbReference type="InterPro" id="IPR011049">
    <property type="entry name" value="Serralysin-like_metalloprot_C"/>
</dbReference>
<gene>
    <name evidence="1" type="ORF">C7N83_13315</name>
</gene>
<dbReference type="EMBL" id="PXYY01000145">
    <property type="protein sequence ID" value="PSJ79253.1"/>
    <property type="molecule type" value="Genomic_DNA"/>
</dbReference>
<evidence type="ECO:0000313" key="1">
    <source>
        <dbReference type="EMBL" id="PSJ79253.1"/>
    </source>
</evidence>
<dbReference type="GO" id="GO:0005509">
    <property type="term" value="F:calcium ion binding"/>
    <property type="evidence" value="ECO:0007669"/>
    <property type="project" value="InterPro"/>
</dbReference>
<protein>
    <recommendedName>
        <fullName evidence="3">Calcium-binding protein</fullName>
    </recommendedName>
</protein>
<dbReference type="Pfam" id="PF00353">
    <property type="entry name" value="HemolysinCabind"/>
    <property type="match status" value="2"/>
</dbReference>
<dbReference type="AlphaFoldDB" id="A0A2P7TX58"/>
<proteinExistence type="predicted"/>
<name>A0A2P7TX58_9NEIS</name>
<dbReference type="Proteomes" id="UP000241868">
    <property type="component" value="Unassembled WGS sequence"/>
</dbReference>
<evidence type="ECO:0000313" key="2">
    <source>
        <dbReference type="Proteomes" id="UP000241868"/>
    </source>
</evidence>